<proteinExistence type="predicted"/>
<keyword evidence="5" id="KW-0479">Metal-binding</keyword>
<dbReference type="Gene3D" id="1.10.246.80">
    <property type="match status" value="1"/>
</dbReference>
<keyword evidence="3" id="KW-0819">tRNA processing</keyword>
<feature type="domain" description="CCA-adding enzyme C-terminal" evidence="11">
    <location>
        <begin position="268"/>
        <end position="405"/>
    </location>
</feature>
<dbReference type="InterPro" id="IPR032828">
    <property type="entry name" value="PolyA_RNA-bd"/>
</dbReference>
<evidence type="ECO:0000256" key="4">
    <source>
        <dbReference type="ARBA" id="ARBA00022695"/>
    </source>
</evidence>
<evidence type="ECO:0000259" key="11">
    <source>
        <dbReference type="Pfam" id="PF13735"/>
    </source>
</evidence>
<dbReference type="NCBIfam" id="NF009814">
    <property type="entry name" value="PRK13299.1"/>
    <property type="match status" value="1"/>
</dbReference>
<dbReference type="GO" id="GO:0000049">
    <property type="term" value="F:tRNA binding"/>
    <property type="evidence" value="ECO:0007669"/>
    <property type="project" value="TreeGrafter"/>
</dbReference>
<evidence type="ECO:0000313" key="12">
    <source>
        <dbReference type="EMBL" id="CAB4197116.1"/>
    </source>
</evidence>
<evidence type="ECO:0000259" key="10">
    <source>
        <dbReference type="Pfam" id="PF12627"/>
    </source>
</evidence>
<dbReference type="PANTHER" id="PTHR46173">
    <property type="entry name" value="CCA TRNA NUCLEOTIDYLTRANSFERASE 1, MITOCHONDRIAL"/>
    <property type="match status" value="1"/>
</dbReference>
<evidence type="ECO:0000256" key="1">
    <source>
        <dbReference type="ARBA" id="ARBA00001946"/>
    </source>
</evidence>
<keyword evidence="2 12" id="KW-0808">Transferase</keyword>
<keyword evidence="4" id="KW-0548">Nucleotidyltransferase</keyword>
<keyword evidence="7" id="KW-0460">Magnesium</keyword>
<organism evidence="12">
    <name type="scientific">uncultured Caudovirales phage</name>
    <dbReference type="NCBI Taxonomy" id="2100421"/>
    <lineage>
        <taxon>Viruses</taxon>
        <taxon>Duplodnaviria</taxon>
        <taxon>Heunggongvirae</taxon>
        <taxon>Uroviricota</taxon>
        <taxon>Caudoviricetes</taxon>
        <taxon>Peduoviridae</taxon>
        <taxon>Maltschvirus</taxon>
        <taxon>Maltschvirus maltsch</taxon>
    </lineage>
</organism>
<evidence type="ECO:0000259" key="9">
    <source>
        <dbReference type="Pfam" id="PF01743"/>
    </source>
</evidence>
<sequence>MEHLKNLQLPINKQAIEVCRILQNSGHQSYIVGGCVRDILLKTNPKDWDITTSATPQQVMALFPKNYPTGLQHGTVTVSMGDGLENQFEVTTFRVEGKYIDGRRPEEVFFVTDIKEDLARRDLTINAMAYDPINNIMIDPFNGQNDLNNKIIKAVGNANDRFKEDGLRIMRVARFAARFGYSVHEETLNGMKSNLDTLKKVSVERIQDELSKTLMTSNPKLGLKLLKESGVLEIICPYLFSLTEHSYSKYNGELETRISTLYSSYKDIAEVKYELSELKFSNQEIKKTIFLLDLLLKYVEFSKIDNVLSYKEFMAHIKNNSPYNWEAMLEQFIILSSNVSLSSKETLSKYNDVVVFSRKEMQINGNDLMDIGIKPGPEIKRMLDKCYLEILFYPENNNKEILIKKIGI</sequence>
<dbReference type="SUPFAM" id="SSF81301">
    <property type="entry name" value="Nucleotidyltransferase"/>
    <property type="match status" value="1"/>
</dbReference>
<keyword evidence="6" id="KW-0547">Nucleotide-binding</keyword>
<dbReference type="Gene3D" id="1.10.3090.10">
    <property type="entry name" value="cca-adding enzyme, domain 2"/>
    <property type="match status" value="1"/>
</dbReference>
<dbReference type="GO" id="GO:0016779">
    <property type="term" value="F:nucleotidyltransferase activity"/>
    <property type="evidence" value="ECO:0007669"/>
    <property type="project" value="UniProtKB-KW"/>
</dbReference>
<comment type="cofactor">
    <cofactor evidence="1">
        <name>Mg(2+)</name>
        <dbReference type="ChEBI" id="CHEBI:18420"/>
    </cofactor>
</comment>
<feature type="domain" description="Poly A polymerase head" evidence="9">
    <location>
        <begin position="30"/>
        <end position="152"/>
    </location>
</feature>
<dbReference type="PROSITE" id="PS51257">
    <property type="entry name" value="PROKAR_LIPOPROTEIN"/>
    <property type="match status" value="1"/>
</dbReference>
<dbReference type="EMBL" id="LR797252">
    <property type="protein sequence ID" value="CAB4197116.1"/>
    <property type="molecule type" value="Genomic_DNA"/>
</dbReference>
<dbReference type="InterPro" id="IPR050264">
    <property type="entry name" value="Bact_CCA-adding_enz_type3_sf"/>
</dbReference>
<dbReference type="Gene3D" id="3.30.460.10">
    <property type="entry name" value="Beta Polymerase, domain 2"/>
    <property type="match status" value="1"/>
</dbReference>
<dbReference type="InterPro" id="IPR032810">
    <property type="entry name" value="CCA-adding_enz_C"/>
</dbReference>
<dbReference type="InterPro" id="IPR002646">
    <property type="entry name" value="PolA_pol_head_dom"/>
</dbReference>
<feature type="domain" description="tRNA nucleotidyltransferase/poly(A) polymerase RNA and SrmB- binding" evidence="10">
    <location>
        <begin position="180"/>
        <end position="239"/>
    </location>
</feature>
<dbReference type="Pfam" id="PF13735">
    <property type="entry name" value="tRNA_NucTran2_2"/>
    <property type="match status" value="1"/>
</dbReference>
<dbReference type="GO" id="GO:0046872">
    <property type="term" value="F:metal ion binding"/>
    <property type="evidence" value="ECO:0007669"/>
    <property type="project" value="UniProtKB-KW"/>
</dbReference>
<evidence type="ECO:0000256" key="2">
    <source>
        <dbReference type="ARBA" id="ARBA00022679"/>
    </source>
</evidence>
<dbReference type="PANTHER" id="PTHR46173:SF1">
    <property type="entry name" value="CCA TRNA NUCLEOTIDYLTRANSFERASE 1, MITOCHONDRIAL"/>
    <property type="match status" value="1"/>
</dbReference>
<name>A0A6J5RSD9_9CAUD</name>
<reference evidence="12" key="1">
    <citation type="submission" date="2020-05" db="EMBL/GenBank/DDBJ databases">
        <authorList>
            <person name="Chiriac C."/>
            <person name="Salcher M."/>
            <person name="Ghai R."/>
            <person name="Kavagutti S V."/>
        </authorList>
    </citation>
    <scope>NUCLEOTIDE SEQUENCE</scope>
</reference>
<evidence type="ECO:0000256" key="5">
    <source>
        <dbReference type="ARBA" id="ARBA00022723"/>
    </source>
</evidence>
<accession>A0A6J5RSD9</accession>
<dbReference type="Pfam" id="PF12627">
    <property type="entry name" value="PolyA_pol_RNAbd"/>
    <property type="match status" value="1"/>
</dbReference>
<dbReference type="GO" id="GO:0000166">
    <property type="term" value="F:nucleotide binding"/>
    <property type="evidence" value="ECO:0007669"/>
    <property type="project" value="UniProtKB-KW"/>
</dbReference>
<gene>
    <name evidence="12" type="ORF">UFOVP1290_636</name>
</gene>
<evidence type="ECO:0000256" key="7">
    <source>
        <dbReference type="ARBA" id="ARBA00022842"/>
    </source>
</evidence>
<dbReference type="InterPro" id="IPR043519">
    <property type="entry name" value="NT_sf"/>
</dbReference>
<dbReference type="GO" id="GO:0008033">
    <property type="term" value="P:tRNA processing"/>
    <property type="evidence" value="ECO:0007669"/>
    <property type="project" value="UniProtKB-KW"/>
</dbReference>
<evidence type="ECO:0000256" key="8">
    <source>
        <dbReference type="ARBA" id="ARBA00022884"/>
    </source>
</evidence>
<keyword evidence="8" id="KW-0694">RNA-binding</keyword>
<dbReference type="SUPFAM" id="SSF81891">
    <property type="entry name" value="Poly A polymerase C-terminal region-like"/>
    <property type="match status" value="1"/>
</dbReference>
<evidence type="ECO:0000256" key="3">
    <source>
        <dbReference type="ARBA" id="ARBA00022694"/>
    </source>
</evidence>
<dbReference type="Pfam" id="PF01743">
    <property type="entry name" value="PolyA_pol"/>
    <property type="match status" value="1"/>
</dbReference>
<protein>
    <submittedName>
        <fullName evidence="12">PcnB tRNA nucleotidyltransferase/poly(A) polymerase</fullName>
    </submittedName>
</protein>
<dbReference type="CDD" id="cd05398">
    <property type="entry name" value="NT_ClassII-CCAase"/>
    <property type="match status" value="1"/>
</dbReference>
<evidence type="ECO:0000256" key="6">
    <source>
        <dbReference type="ARBA" id="ARBA00022741"/>
    </source>
</evidence>